<gene>
    <name evidence="8" type="ORF">BKA16_001048</name>
</gene>
<dbReference type="Pfam" id="PF07681">
    <property type="entry name" value="DoxX"/>
    <property type="match status" value="1"/>
</dbReference>
<evidence type="ECO:0000256" key="4">
    <source>
        <dbReference type="ARBA" id="ARBA00022692"/>
    </source>
</evidence>
<proteinExistence type="inferred from homology"/>
<dbReference type="AlphaFoldDB" id="A0A840EXG2"/>
<keyword evidence="4 7" id="KW-0812">Transmembrane</keyword>
<feature type="transmembrane region" description="Helical" evidence="7">
    <location>
        <begin position="12"/>
        <end position="33"/>
    </location>
</feature>
<keyword evidence="9" id="KW-1185">Reference proteome</keyword>
<dbReference type="PANTHER" id="PTHR33452">
    <property type="entry name" value="OXIDOREDUCTASE CATD-RELATED"/>
    <property type="match status" value="1"/>
</dbReference>
<dbReference type="RefSeq" id="WP_183369657.1">
    <property type="nucleotide sequence ID" value="NZ_BAABHL010000049.1"/>
</dbReference>
<dbReference type="PANTHER" id="PTHR33452:SF1">
    <property type="entry name" value="INNER MEMBRANE PROTEIN YPHA-RELATED"/>
    <property type="match status" value="1"/>
</dbReference>
<comment type="similarity">
    <text evidence="2">Belongs to the DoxX family.</text>
</comment>
<feature type="transmembrane region" description="Helical" evidence="7">
    <location>
        <begin position="53"/>
        <end position="71"/>
    </location>
</feature>
<keyword evidence="5 7" id="KW-1133">Transmembrane helix</keyword>
<feature type="transmembrane region" description="Helical" evidence="7">
    <location>
        <begin position="108"/>
        <end position="129"/>
    </location>
</feature>
<organism evidence="8 9">
    <name type="scientific">Gordonia humi</name>
    <dbReference type="NCBI Taxonomy" id="686429"/>
    <lineage>
        <taxon>Bacteria</taxon>
        <taxon>Bacillati</taxon>
        <taxon>Actinomycetota</taxon>
        <taxon>Actinomycetes</taxon>
        <taxon>Mycobacteriales</taxon>
        <taxon>Gordoniaceae</taxon>
        <taxon>Gordonia</taxon>
    </lineage>
</organism>
<evidence type="ECO:0000256" key="1">
    <source>
        <dbReference type="ARBA" id="ARBA00004651"/>
    </source>
</evidence>
<keyword evidence="3" id="KW-1003">Cell membrane</keyword>
<keyword evidence="6 7" id="KW-0472">Membrane</keyword>
<evidence type="ECO:0000256" key="3">
    <source>
        <dbReference type="ARBA" id="ARBA00022475"/>
    </source>
</evidence>
<evidence type="ECO:0000256" key="6">
    <source>
        <dbReference type="ARBA" id="ARBA00023136"/>
    </source>
</evidence>
<accession>A0A840EXG2</accession>
<evidence type="ECO:0000256" key="2">
    <source>
        <dbReference type="ARBA" id="ARBA00006679"/>
    </source>
</evidence>
<comment type="caution">
    <text evidence="8">The sequence shown here is derived from an EMBL/GenBank/DDBJ whole genome shotgun (WGS) entry which is preliminary data.</text>
</comment>
<sequence>MNPLKHAQGLSTTVARVILGIIFLAHGCQKFFVNGMDATASGFDAMGAPLPTLSAWVAAILEFGGGILLIVGIAVPLVSLLLILDMIGAIFITHIDNGFWSSDGGYELPLALIAGLIAVAIADQGLASVDSHVLKRLKK</sequence>
<evidence type="ECO:0000256" key="5">
    <source>
        <dbReference type="ARBA" id="ARBA00022989"/>
    </source>
</evidence>
<dbReference type="InterPro" id="IPR032808">
    <property type="entry name" value="DoxX"/>
</dbReference>
<evidence type="ECO:0000313" key="8">
    <source>
        <dbReference type="EMBL" id="MBB4134496.1"/>
    </source>
</evidence>
<protein>
    <submittedName>
        <fullName evidence="8">Putative oxidoreductase</fullName>
    </submittedName>
</protein>
<dbReference type="InterPro" id="IPR051907">
    <property type="entry name" value="DoxX-like_oxidoreductase"/>
</dbReference>
<dbReference type="Proteomes" id="UP000551501">
    <property type="component" value="Unassembled WGS sequence"/>
</dbReference>
<evidence type="ECO:0000313" key="9">
    <source>
        <dbReference type="Proteomes" id="UP000551501"/>
    </source>
</evidence>
<name>A0A840EXG2_9ACTN</name>
<comment type="subcellular location">
    <subcellularLocation>
        <location evidence="1">Cell membrane</location>
        <topology evidence="1">Multi-pass membrane protein</topology>
    </subcellularLocation>
</comment>
<feature type="transmembrane region" description="Helical" evidence="7">
    <location>
        <begin position="78"/>
        <end position="96"/>
    </location>
</feature>
<reference evidence="8 9" key="1">
    <citation type="submission" date="2020-08" db="EMBL/GenBank/DDBJ databases">
        <title>Sequencing the genomes of 1000 actinobacteria strains.</title>
        <authorList>
            <person name="Klenk H.-P."/>
        </authorList>
    </citation>
    <scope>NUCLEOTIDE SEQUENCE [LARGE SCALE GENOMIC DNA]</scope>
    <source>
        <strain evidence="8 9">DSM 45298</strain>
    </source>
</reference>
<evidence type="ECO:0000256" key="7">
    <source>
        <dbReference type="SAM" id="Phobius"/>
    </source>
</evidence>
<dbReference type="GO" id="GO:0005886">
    <property type="term" value="C:plasma membrane"/>
    <property type="evidence" value="ECO:0007669"/>
    <property type="project" value="UniProtKB-SubCell"/>
</dbReference>
<dbReference type="EMBL" id="JACIFP010000001">
    <property type="protein sequence ID" value="MBB4134496.1"/>
    <property type="molecule type" value="Genomic_DNA"/>
</dbReference>